<dbReference type="SUPFAM" id="SSF88659">
    <property type="entry name" value="Sigma3 and sigma4 domains of RNA polymerase sigma factors"/>
    <property type="match status" value="1"/>
</dbReference>
<evidence type="ECO:0000256" key="5">
    <source>
        <dbReference type="ARBA" id="ARBA00023163"/>
    </source>
</evidence>
<evidence type="ECO:0000256" key="2">
    <source>
        <dbReference type="ARBA" id="ARBA00023015"/>
    </source>
</evidence>
<organism evidence="8 9">
    <name type="scientific">Coprobacter tertius</name>
    <dbReference type="NCBI Taxonomy" id="2944915"/>
    <lineage>
        <taxon>Bacteria</taxon>
        <taxon>Pseudomonadati</taxon>
        <taxon>Bacteroidota</taxon>
        <taxon>Bacteroidia</taxon>
        <taxon>Bacteroidales</taxon>
        <taxon>Barnesiellaceae</taxon>
        <taxon>Coprobacter</taxon>
    </lineage>
</organism>
<evidence type="ECO:0000313" key="8">
    <source>
        <dbReference type="EMBL" id="MCP9612198.1"/>
    </source>
</evidence>
<keyword evidence="9" id="KW-1185">Reference proteome</keyword>
<dbReference type="RefSeq" id="WP_255027462.1">
    <property type="nucleotide sequence ID" value="NZ_JANDHW010000007.1"/>
</dbReference>
<dbReference type="PANTHER" id="PTHR43133:SF8">
    <property type="entry name" value="RNA POLYMERASE SIGMA FACTOR HI_1459-RELATED"/>
    <property type="match status" value="1"/>
</dbReference>
<keyword evidence="2" id="KW-0805">Transcription regulation</keyword>
<feature type="domain" description="RNA polymerase sigma-70 region 2" evidence="6">
    <location>
        <begin position="28"/>
        <end position="89"/>
    </location>
</feature>
<proteinExistence type="inferred from homology"/>
<dbReference type="SUPFAM" id="SSF88946">
    <property type="entry name" value="Sigma2 domain of RNA polymerase sigma factors"/>
    <property type="match status" value="1"/>
</dbReference>
<dbReference type="InterPro" id="IPR013249">
    <property type="entry name" value="RNA_pol_sigma70_r4_t2"/>
</dbReference>
<evidence type="ECO:0000256" key="1">
    <source>
        <dbReference type="ARBA" id="ARBA00010641"/>
    </source>
</evidence>
<evidence type="ECO:0000259" key="6">
    <source>
        <dbReference type="Pfam" id="PF04542"/>
    </source>
</evidence>
<dbReference type="PANTHER" id="PTHR43133">
    <property type="entry name" value="RNA POLYMERASE ECF-TYPE SIGMA FACTO"/>
    <property type="match status" value="1"/>
</dbReference>
<dbReference type="InterPro" id="IPR036388">
    <property type="entry name" value="WH-like_DNA-bd_sf"/>
</dbReference>
<comment type="caution">
    <text evidence="8">The sequence shown here is derived from an EMBL/GenBank/DDBJ whole genome shotgun (WGS) entry which is preliminary data.</text>
</comment>
<keyword evidence="5" id="KW-0804">Transcription</keyword>
<comment type="similarity">
    <text evidence="1">Belongs to the sigma-70 factor family. ECF subfamily.</text>
</comment>
<dbReference type="NCBIfam" id="TIGR02937">
    <property type="entry name" value="sigma70-ECF"/>
    <property type="match status" value="1"/>
</dbReference>
<evidence type="ECO:0000313" key="9">
    <source>
        <dbReference type="Proteomes" id="UP001205603"/>
    </source>
</evidence>
<dbReference type="InterPro" id="IPR007627">
    <property type="entry name" value="RNA_pol_sigma70_r2"/>
</dbReference>
<dbReference type="InterPro" id="IPR014284">
    <property type="entry name" value="RNA_pol_sigma-70_dom"/>
</dbReference>
<dbReference type="Gene3D" id="1.10.1740.10">
    <property type="match status" value="1"/>
</dbReference>
<dbReference type="InterPro" id="IPR039425">
    <property type="entry name" value="RNA_pol_sigma-70-like"/>
</dbReference>
<dbReference type="InterPro" id="IPR013325">
    <property type="entry name" value="RNA_pol_sigma_r2"/>
</dbReference>
<accession>A0ABT1MHT8</accession>
<name>A0ABT1MHT8_9BACT</name>
<dbReference type="EMBL" id="JANDHW010000007">
    <property type="protein sequence ID" value="MCP9612198.1"/>
    <property type="molecule type" value="Genomic_DNA"/>
</dbReference>
<keyword evidence="3" id="KW-0731">Sigma factor</keyword>
<feature type="domain" description="RNA polymerase sigma factor 70 region 4 type 2" evidence="7">
    <location>
        <begin position="127"/>
        <end position="171"/>
    </location>
</feature>
<evidence type="ECO:0000256" key="3">
    <source>
        <dbReference type="ARBA" id="ARBA00023082"/>
    </source>
</evidence>
<sequence>MIRIGNPGLYPKLKMSHEPLVITFIKQKNKLLNIAGNFLGNREDASDVVQEVFCRLWPIKDRIKTENEAASMAVKTAKNICIDRLRREDSLYFSKLDKTQDIGSGEYIQQNFETRETFLIVRQIINEHLSVLQRQILEMKDFEGYEIEEISQKLNMQPTAVRMNLSRARKEIRDQYNRIVHEDRYNG</sequence>
<gene>
    <name evidence="8" type="ORF">NMU02_08850</name>
</gene>
<reference evidence="8 9" key="1">
    <citation type="submission" date="2022-07" db="EMBL/GenBank/DDBJ databases">
        <title>Fecal culturing of patients with breast cancer.</title>
        <authorList>
            <person name="Teng N.M.Y."/>
            <person name="Kiu R."/>
            <person name="Evans R."/>
            <person name="Baker D.J."/>
            <person name="Zenner C."/>
            <person name="Robinson S.D."/>
            <person name="Hall L.J."/>
        </authorList>
    </citation>
    <scope>NUCLEOTIDE SEQUENCE [LARGE SCALE GENOMIC DNA]</scope>
    <source>
        <strain evidence="8 9">LH1063</strain>
    </source>
</reference>
<protein>
    <submittedName>
        <fullName evidence="8">Sigma-70 family RNA polymerase sigma factor</fullName>
    </submittedName>
</protein>
<dbReference type="Pfam" id="PF04542">
    <property type="entry name" value="Sigma70_r2"/>
    <property type="match status" value="1"/>
</dbReference>
<dbReference type="InterPro" id="IPR013324">
    <property type="entry name" value="RNA_pol_sigma_r3/r4-like"/>
</dbReference>
<dbReference type="Gene3D" id="1.10.10.10">
    <property type="entry name" value="Winged helix-like DNA-binding domain superfamily/Winged helix DNA-binding domain"/>
    <property type="match status" value="1"/>
</dbReference>
<keyword evidence="4" id="KW-0238">DNA-binding</keyword>
<dbReference type="Pfam" id="PF08281">
    <property type="entry name" value="Sigma70_r4_2"/>
    <property type="match status" value="1"/>
</dbReference>
<evidence type="ECO:0000256" key="4">
    <source>
        <dbReference type="ARBA" id="ARBA00023125"/>
    </source>
</evidence>
<evidence type="ECO:0000259" key="7">
    <source>
        <dbReference type="Pfam" id="PF08281"/>
    </source>
</evidence>
<dbReference type="Proteomes" id="UP001205603">
    <property type="component" value="Unassembled WGS sequence"/>
</dbReference>